<sequence length="379" mass="39973">MKSVSFGIFLLAAALMPRPATSAAFLALDLPGSQLAALSADGCVAAGGVLGARPSGFRWSAAHGAESLDAAITVHALSPSGDYAAGSTLDAMQREVASYWDGAGTLHRLAAMPGLATIGAVSQAHAITDAPHVVGSARRNDRLRIAFDWSDTTGMRALDPVRAEETRAIAISPDGRRIGGWERIGDRVRPLHWRDGRLLADASDTEPGEILGASRDAETLVGWIAANGSYLVHRDAGIRRLGRDPPVRLRAGSDDGRVLAGERGSGDEREAWLWLQAEGFVSLRDWLARHAAALPPDWRPLALTAVSADGRRVGGWGRRDGDRLDSFIVDLGGASCDPASHPQAAFRATAADHARRQGHAASPGPHPPARPDLRPGSTR</sequence>
<evidence type="ECO:0000256" key="1">
    <source>
        <dbReference type="SAM" id="MobiDB-lite"/>
    </source>
</evidence>
<feature type="signal peptide" evidence="2">
    <location>
        <begin position="1"/>
        <end position="22"/>
    </location>
</feature>
<proteinExistence type="predicted"/>
<gene>
    <name evidence="3" type="ORF">ACFO6Q_16945</name>
</gene>
<accession>A0ABV9QZE8</accession>
<feature type="region of interest" description="Disordered" evidence="1">
    <location>
        <begin position="340"/>
        <end position="379"/>
    </location>
</feature>
<dbReference type="EMBL" id="JBHSHD010000013">
    <property type="protein sequence ID" value="MFC4822014.1"/>
    <property type="molecule type" value="Genomic_DNA"/>
</dbReference>
<evidence type="ECO:0000313" key="3">
    <source>
        <dbReference type="EMBL" id="MFC4822014.1"/>
    </source>
</evidence>
<comment type="caution">
    <text evidence="3">The sequence shown here is derived from an EMBL/GenBank/DDBJ whole genome shotgun (WGS) entry which is preliminary data.</text>
</comment>
<reference evidence="4" key="1">
    <citation type="journal article" date="2019" name="Int. J. Syst. Evol. Microbiol.">
        <title>The Global Catalogue of Microorganisms (GCM) 10K type strain sequencing project: providing services to taxonomists for standard genome sequencing and annotation.</title>
        <authorList>
            <consortium name="The Broad Institute Genomics Platform"/>
            <consortium name="The Broad Institute Genome Sequencing Center for Infectious Disease"/>
            <person name="Wu L."/>
            <person name="Ma J."/>
        </authorList>
    </citation>
    <scope>NUCLEOTIDE SEQUENCE [LARGE SCALE GENOMIC DNA]</scope>
    <source>
        <strain evidence="4">CCUG 30340</strain>
    </source>
</reference>
<feature type="chain" id="PRO_5046320897" evidence="2">
    <location>
        <begin position="23"/>
        <end position="379"/>
    </location>
</feature>
<dbReference type="RefSeq" id="WP_380022296.1">
    <property type="nucleotide sequence ID" value="NZ_JBHSHD010000013.1"/>
</dbReference>
<evidence type="ECO:0000313" key="4">
    <source>
        <dbReference type="Proteomes" id="UP001595886"/>
    </source>
</evidence>
<protein>
    <submittedName>
        <fullName evidence="3">Uncharacterized protein</fullName>
    </submittedName>
</protein>
<name>A0ABV9QZE8_9GAMM</name>
<organism evidence="3 4">
    <name type="scientific">Dokdonella ginsengisoli</name>
    <dbReference type="NCBI Taxonomy" id="363846"/>
    <lineage>
        <taxon>Bacteria</taxon>
        <taxon>Pseudomonadati</taxon>
        <taxon>Pseudomonadota</taxon>
        <taxon>Gammaproteobacteria</taxon>
        <taxon>Lysobacterales</taxon>
        <taxon>Rhodanobacteraceae</taxon>
        <taxon>Dokdonella</taxon>
    </lineage>
</organism>
<keyword evidence="2" id="KW-0732">Signal</keyword>
<evidence type="ECO:0000256" key="2">
    <source>
        <dbReference type="SAM" id="SignalP"/>
    </source>
</evidence>
<dbReference type="Proteomes" id="UP001595886">
    <property type="component" value="Unassembled WGS sequence"/>
</dbReference>
<keyword evidence="4" id="KW-1185">Reference proteome</keyword>